<evidence type="ECO:0000256" key="2">
    <source>
        <dbReference type="SAM" id="SignalP"/>
    </source>
</evidence>
<dbReference type="GeneID" id="85355364"/>
<evidence type="ECO:0000256" key="1">
    <source>
        <dbReference type="SAM" id="Phobius"/>
    </source>
</evidence>
<organism evidence="3 4">
    <name type="scientific">Armillaria tabescens</name>
    <name type="common">Ringless honey mushroom</name>
    <name type="synonym">Agaricus tabescens</name>
    <dbReference type="NCBI Taxonomy" id="1929756"/>
    <lineage>
        <taxon>Eukaryota</taxon>
        <taxon>Fungi</taxon>
        <taxon>Dikarya</taxon>
        <taxon>Basidiomycota</taxon>
        <taxon>Agaricomycotina</taxon>
        <taxon>Agaricomycetes</taxon>
        <taxon>Agaricomycetidae</taxon>
        <taxon>Agaricales</taxon>
        <taxon>Marasmiineae</taxon>
        <taxon>Physalacriaceae</taxon>
        <taxon>Desarmillaria</taxon>
    </lineage>
</organism>
<keyword evidence="1" id="KW-1133">Transmembrane helix</keyword>
<dbReference type="Proteomes" id="UP001175211">
    <property type="component" value="Unassembled WGS sequence"/>
</dbReference>
<name>A0AA39U1Y9_ARMTA</name>
<evidence type="ECO:0000313" key="4">
    <source>
        <dbReference type="Proteomes" id="UP001175211"/>
    </source>
</evidence>
<dbReference type="RefSeq" id="XP_060336498.1">
    <property type="nucleotide sequence ID" value="XM_060471816.1"/>
</dbReference>
<gene>
    <name evidence="3" type="ORF">EV420DRAFT_1514415</name>
</gene>
<keyword evidence="4" id="KW-1185">Reference proteome</keyword>
<accession>A0AA39U1Y9</accession>
<feature type="signal peptide" evidence="2">
    <location>
        <begin position="1"/>
        <end position="18"/>
    </location>
</feature>
<reference evidence="3" key="1">
    <citation type="submission" date="2023-06" db="EMBL/GenBank/DDBJ databases">
        <authorList>
            <consortium name="Lawrence Berkeley National Laboratory"/>
            <person name="Ahrendt S."/>
            <person name="Sahu N."/>
            <person name="Indic B."/>
            <person name="Wong-Bajracharya J."/>
            <person name="Merenyi Z."/>
            <person name="Ke H.-M."/>
            <person name="Monk M."/>
            <person name="Kocsube S."/>
            <person name="Drula E."/>
            <person name="Lipzen A."/>
            <person name="Balint B."/>
            <person name="Henrissat B."/>
            <person name="Andreopoulos B."/>
            <person name="Martin F.M."/>
            <person name="Harder C.B."/>
            <person name="Rigling D."/>
            <person name="Ford K.L."/>
            <person name="Foster G.D."/>
            <person name="Pangilinan J."/>
            <person name="Papanicolaou A."/>
            <person name="Barry K."/>
            <person name="LaButti K."/>
            <person name="Viragh M."/>
            <person name="Koriabine M."/>
            <person name="Yan M."/>
            <person name="Riley R."/>
            <person name="Champramary S."/>
            <person name="Plett K.L."/>
            <person name="Tsai I.J."/>
            <person name="Slot J."/>
            <person name="Sipos G."/>
            <person name="Plett J."/>
            <person name="Nagy L.G."/>
            <person name="Grigoriev I.V."/>
        </authorList>
    </citation>
    <scope>NUCLEOTIDE SEQUENCE</scope>
    <source>
        <strain evidence="3">CCBAS 213</strain>
    </source>
</reference>
<comment type="caution">
    <text evidence="3">The sequence shown here is derived from an EMBL/GenBank/DDBJ whole genome shotgun (WGS) entry which is preliminary data.</text>
</comment>
<dbReference type="AlphaFoldDB" id="A0AA39U1Y9"/>
<proteinExistence type="predicted"/>
<protein>
    <submittedName>
        <fullName evidence="3">Uncharacterized protein</fullName>
    </submittedName>
</protein>
<feature type="chain" id="PRO_5041287180" evidence="2">
    <location>
        <begin position="19"/>
        <end position="89"/>
    </location>
</feature>
<keyword evidence="2" id="KW-0732">Signal</keyword>
<keyword evidence="1" id="KW-0812">Transmembrane</keyword>
<keyword evidence="1" id="KW-0472">Membrane</keyword>
<evidence type="ECO:0000313" key="3">
    <source>
        <dbReference type="EMBL" id="KAK0465450.1"/>
    </source>
</evidence>
<feature type="transmembrane region" description="Helical" evidence="1">
    <location>
        <begin position="55"/>
        <end position="76"/>
    </location>
</feature>
<dbReference type="EMBL" id="JAUEPS010000005">
    <property type="protein sequence ID" value="KAK0465450.1"/>
    <property type="molecule type" value="Genomic_DNA"/>
</dbReference>
<dbReference type="PROSITE" id="PS51257">
    <property type="entry name" value="PROKAR_LIPOPROTEIN"/>
    <property type="match status" value="1"/>
</dbReference>
<sequence length="89" mass="9843">MHACRSTVRSLFLLVVLAGSCNLGSPFTALTQVCPAFGNSDRNSSNWACFFSRFLAVTFTLNILVSILNILTAIRVQDADPWLLHRRVS</sequence>